<feature type="DNA-binding region" description="OmpR/PhoB-type" evidence="9">
    <location>
        <begin position="122"/>
        <end position="219"/>
    </location>
</feature>
<dbReference type="PROSITE" id="PS51755">
    <property type="entry name" value="OMPR_PHOB"/>
    <property type="match status" value="1"/>
</dbReference>
<dbReference type="RefSeq" id="WP_000192137.1">
    <property type="nucleotide sequence ID" value="NZ_CM000952.1"/>
</dbReference>
<dbReference type="FunFam" id="1.10.10.10:FF:000005">
    <property type="entry name" value="Two-component system response regulator"/>
    <property type="match status" value="1"/>
</dbReference>
<dbReference type="InterPro" id="IPR039420">
    <property type="entry name" value="WalR-like"/>
</dbReference>
<dbReference type="CDD" id="cd00383">
    <property type="entry name" value="trans_reg_C"/>
    <property type="match status" value="1"/>
</dbReference>
<dbReference type="FunFam" id="3.40.50.2300:FF:000001">
    <property type="entry name" value="DNA-binding response regulator PhoB"/>
    <property type="match status" value="1"/>
</dbReference>
<feature type="domain" description="OmpR/PhoB-type" evidence="11">
    <location>
        <begin position="122"/>
        <end position="219"/>
    </location>
</feature>
<dbReference type="Proteomes" id="UP000003455">
    <property type="component" value="Chromosome"/>
</dbReference>
<evidence type="ECO:0000256" key="2">
    <source>
        <dbReference type="ARBA" id="ARBA00022553"/>
    </source>
</evidence>
<dbReference type="GO" id="GO:0000156">
    <property type="term" value="F:phosphorelay response regulator activity"/>
    <property type="evidence" value="ECO:0007669"/>
    <property type="project" value="TreeGrafter"/>
</dbReference>
<dbReference type="InterPro" id="IPR016032">
    <property type="entry name" value="Sig_transdc_resp-reg_C-effctor"/>
</dbReference>
<evidence type="ECO:0000313" key="12">
    <source>
        <dbReference type="EMBL" id="EFH94712.1"/>
    </source>
</evidence>
<keyword evidence="2 8" id="KW-0597">Phosphoprotein</keyword>
<dbReference type="InterPro" id="IPR001867">
    <property type="entry name" value="OmpR/PhoB-type_DNA-bd"/>
</dbReference>
<organism evidence="12">
    <name type="scientific">Staphylococcus aureus subsp. aureus MN8</name>
    <dbReference type="NCBI Taxonomy" id="548470"/>
    <lineage>
        <taxon>Bacteria</taxon>
        <taxon>Bacillati</taxon>
        <taxon>Bacillota</taxon>
        <taxon>Bacilli</taxon>
        <taxon>Bacillales</taxon>
        <taxon>Staphylococcaceae</taxon>
        <taxon>Staphylococcus</taxon>
    </lineage>
</organism>
<dbReference type="AlphaFoldDB" id="A0A0E1X5N2"/>
<keyword evidence="3" id="KW-0902">Two-component regulatory system</keyword>
<proteinExistence type="predicted"/>
<evidence type="ECO:0000256" key="9">
    <source>
        <dbReference type="PROSITE-ProRule" id="PRU01091"/>
    </source>
</evidence>
<evidence type="ECO:0000256" key="8">
    <source>
        <dbReference type="PROSITE-ProRule" id="PRU00169"/>
    </source>
</evidence>
<feature type="domain" description="Response regulatory" evidence="10">
    <location>
        <begin position="3"/>
        <end position="116"/>
    </location>
</feature>
<dbReference type="SUPFAM" id="SSF52172">
    <property type="entry name" value="CheY-like"/>
    <property type="match status" value="1"/>
</dbReference>
<keyword evidence="4" id="KW-0805">Transcription regulation</keyword>
<dbReference type="GO" id="GO:0006355">
    <property type="term" value="P:regulation of DNA-templated transcription"/>
    <property type="evidence" value="ECO:0007669"/>
    <property type="project" value="InterPro"/>
</dbReference>
<evidence type="ECO:0000259" key="11">
    <source>
        <dbReference type="PROSITE" id="PS51755"/>
    </source>
</evidence>
<reference evidence="12" key="1">
    <citation type="submission" date="2010-05" db="EMBL/GenBank/DDBJ databases">
        <authorList>
            <person name="Muzny D."/>
            <person name="Qin X."/>
            <person name="Buhay C."/>
            <person name="Dugan-Rocha S."/>
            <person name="Ding Y."/>
            <person name="Chen G."/>
            <person name="Hawes A."/>
            <person name="Holder M."/>
            <person name="Jhangiani S."/>
            <person name="Johnson A."/>
            <person name="Khan Z."/>
            <person name="Li Z."/>
            <person name="Liu W."/>
            <person name="Liu X."/>
            <person name="Perez L."/>
            <person name="Shen H."/>
            <person name="Wang Q."/>
            <person name="Watt J."/>
            <person name="Xi L."/>
            <person name="Xin Y."/>
            <person name="Zhou J."/>
            <person name="Deng J."/>
            <person name="Jiang H."/>
            <person name="Liu Y."/>
            <person name="Qu J."/>
            <person name="Song X.-Z."/>
            <person name="Zhang L."/>
            <person name="Villasana D."/>
            <person name="Johnson A."/>
            <person name="Liu J."/>
            <person name="Liyanage D."/>
            <person name="Lorensuhewa L."/>
            <person name="Robinson T."/>
            <person name="Song A."/>
            <person name="Song B.-B."/>
            <person name="Dinh H."/>
            <person name="Thornton R."/>
            <person name="Coyle M."/>
            <person name="Francisco L."/>
            <person name="Jackson L."/>
            <person name="Javaid M."/>
            <person name="Korchina V."/>
            <person name="Kovar C."/>
            <person name="Mata R."/>
            <person name="Mathew T."/>
            <person name="Ngo R."/>
            <person name="Nguyen L."/>
            <person name="Nguyen N."/>
            <person name="Okwuonu G."/>
            <person name="Ongeri F."/>
            <person name="Pham C."/>
            <person name="Simmons D."/>
            <person name="Wilczek-Boney K."/>
            <person name="Hale W."/>
            <person name="Jakkamsetti A."/>
            <person name="Pham P."/>
            <person name="Ruth R."/>
            <person name="San Lucas F."/>
            <person name="Warren J."/>
            <person name="Zhang J."/>
            <person name="Zhao Z."/>
            <person name="Zhou C."/>
            <person name="Zhu D."/>
            <person name="Lee S."/>
            <person name="Bess C."/>
            <person name="Blankenburg K."/>
            <person name="Forbes L."/>
            <person name="Fu Q."/>
            <person name="Gubbala S."/>
            <person name="Hirani K."/>
            <person name="Jayaseelan J.C."/>
            <person name="Lara F."/>
            <person name="Munidasa M."/>
            <person name="Palculict T."/>
            <person name="Patil S."/>
            <person name="Pu L.-L."/>
            <person name="Saada N."/>
            <person name="Tang L."/>
            <person name="Weissenberger G."/>
            <person name="Zhu Y."/>
            <person name="Hemphill L."/>
            <person name="Shang Y."/>
            <person name="Youmans B."/>
            <person name="Ayvaz T."/>
            <person name="Ross M."/>
            <person name="Santibanez J."/>
            <person name="Aqrawi P."/>
            <person name="Gross S."/>
            <person name="Joshi V."/>
            <person name="Fowler G."/>
            <person name="Nazareth L."/>
            <person name="Reid J."/>
            <person name="Worley K."/>
            <person name="Petrosino J."/>
            <person name="Highlander S."/>
            <person name="Gibbs R."/>
        </authorList>
    </citation>
    <scope>NUCLEOTIDE SEQUENCE [LARGE SCALE GENOMIC DNA]</scope>
    <source>
        <strain evidence="12">MN8</strain>
    </source>
</reference>
<dbReference type="GO" id="GO:0005829">
    <property type="term" value="C:cytosol"/>
    <property type="evidence" value="ECO:0007669"/>
    <property type="project" value="TreeGrafter"/>
</dbReference>
<dbReference type="InterPro" id="IPR001789">
    <property type="entry name" value="Sig_transdc_resp-reg_receiver"/>
</dbReference>
<comment type="caution">
    <text evidence="12">The sequence shown here is derived from an EMBL/GenBank/DDBJ whole genome shotgun (WGS) entry which is preliminary data.</text>
</comment>
<dbReference type="SMR" id="A0A0E1X5N2"/>
<comment type="subcellular location">
    <subcellularLocation>
        <location evidence="1">Cytoplasm</location>
    </subcellularLocation>
</comment>
<feature type="modified residue" description="4-aspartylphosphate" evidence="8">
    <location>
        <position position="52"/>
    </location>
</feature>
<gene>
    <name evidence="12" type="primary">arlR</name>
    <name evidence="12" type="ORF">HMPREF0769_12333</name>
</gene>
<keyword evidence="6" id="KW-0804">Transcription</keyword>
<dbReference type="Pfam" id="PF00072">
    <property type="entry name" value="Response_reg"/>
    <property type="match status" value="1"/>
</dbReference>
<dbReference type="InterPro" id="IPR011006">
    <property type="entry name" value="CheY-like_superfamily"/>
</dbReference>
<dbReference type="SUPFAM" id="SSF46894">
    <property type="entry name" value="C-terminal effector domain of the bipartite response regulators"/>
    <property type="match status" value="1"/>
</dbReference>
<dbReference type="GO" id="GO:0000976">
    <property type="term" value="F:transcription cis-regulatory region binding"/>
    <property type="evidence" value="ECO:0007669"/>
    <property type="project" value="TreeGrafter"/>
</dbReference>
<dbReference type="Gene3D" id="6.10.250.690">
    <property type="match status" value="1"/>
</dbReference>
<evidence type="ECO:0000256" key="5">
    <source>
        <dbReference type="ARBA" id="ARBA00023125"/>
    </source>
</evidence>
<dbReference type="SMART" id="SM00448">
    <property type="entry name" value="REC"/>
    <property type="match status" value="1"/>
</dbReference>
<dbReference type="PANTHER" id="PTHR48111">
    <property type="entry name" value="REGULATOR OF RPOS"/>
    <property type="match status" value="1"/>
</dbReference>
<protein>
    <recommendedName>
        <fullName evidence="7">Response regulator ArlR</fullName>
    </recommendedName>
</protein>
<accession>A0A0E1X5N2</accession>
<dbReference type="EMBL" id="ACJA02000004">
    <property type="protein sequence ID" value="EFH94712.1"/>
    <property type="molecule type" value="Genomic_DNA"/>
</dbReference>
<dbReference type="Gene3D" id="1.10.10.10">
    <property type="entry name" value="Winged helix-like DNA-binding domain superfamily/Winged helix DNA-binding domain"/>
    <property type="match status" value="1"/>
</dbReference>
<dbReference type="Pfam" id="PF00486">
    <property type="entry name" value="Trans_reg_C"/>
    <property type="match status" value="1"/>
</dbReference>
<evidence type="ECO:0000256" key="6">
    <source>
        <dbReference type="ARBA" id="ARBA00023163"/>
    </source>
</evidence>
<name>A0A0E1X5N2_STAAU</name>
<sequence>MTQILIVEDEQNLARFLELELTHENYNVDTEYDGQDGLDKALSHYYDLIILDLMLPSINGLEICRKIRQQQSTPIIIITAKSDTYDKVAGLDYGADDYIVKPFDIEELLARIRAILRRQPQKDIIDVNGITIDKNAFKVTVNGAEIELTKTEYDLLYLLAENKNHVMQREQILNHVWGYNSEVETNVVDVYIRYLRNKLKPYDRDKMIETVRGVGYVIR</sequence>
<evidence type="ECO:0000256" key="7">
    <source>
        <dbReference type="ARBA" id="ARBA00040161"/>
    </source>
</evidence>
<dbReference type="GO" id="GO:0032993">
    <property type="term" value="C:protein-DNA complex"/>
    <property type="evidence" value="ECO:0007669"/>
    <property type="project" value="TreeGrafter"/>
</dbReference>
<dbReference type="PANTHER" id="PTHR48111:SF22">
    <property type="entry name" value="REGULATOR OF RPOS"/>
    <property type="match status" value="1"/>
</dbReference>
<evidence type="ECO:0000256" key="3">
    <source>
        <dbReference type="ARBA" id="ARBA00023012"/>
    </source>
</evidence>
<evidence type="ECO:0000256" key="4">
    <source>
        <dbReference type="ARBA" id="ARBA00023015"/>
    </source>
</evidence>
<dbReference type="HOGENOM" id="CLU_000445_30_1_9"/>
<keyword evidence="5 9" id="KW-0238">DNA-binding</keyword>
<dbReference type="Gene3D" id="3.40.50.2300">
    <property type="match status" value="1"/>
</dbReference>
<dbReference type="InterPro" id="IPR036388">
    <property type="entry name" value="WH-like_DNA-bd_sf"/>
</dbReference>
<dbReference type="SMART" id="SM00862">
    <property type="entry name" value="Trans_reg_C"/>
    <property type="match status" value="1"/>
</dbReference>
<evidence type="ECO:0000259" key="10">
    <source>
        <dbReference type="PROSITE" id="PS50110"/>
    </source>
</evidence>
<evidence type="ECO:0000256" key="1">
    <source>
        <dbReference type="ARBA" id="ARBA00004496"/>
    </source>
</evidence>
<dbReference type="PROSITE" id="PS50110">
    <property type="entry name" value="RESPONSE_REGULATORY"/>
    <property type="match status" value="1"/>
</dbReference>